<evidence type="ECO:0000313" key="4">
    <source>
        <dbReference type="Proteomes" id="UP000326994"/>
    </source>
</evidence>
<feature type="transmembrane region" description="Helical" evidence="1">
    <location>
        <begin position="12"/>
        <end position="34"/>
    </location>
</feature>
<dbReference type="EMBL" id="BKCF01000001">
    <property type="protein sequence ID" value="GEQ84710.1"/>
    <property type="molecule type" value="Genomic_DNA"/>
</dbReference>
<keyword evidence="4" id="KW-1185">Reference proteome</keyword>
<reference evidence="3 4" key="1">
    <citation type="submission" date="2019-08" db="EMBL/GenBank/DDBJ databases">
        <title>Ulvibacter marinistellae sp. nov., isolated from a starfish, Patiria pectinifera.</title>
        <authorList>
            <person name="Kawano K."/>
            <person name="Ushijima N."/>
            <person name="Kihara M."/>
            <person name="Itoh H."/>
        </authorList>
    </citation>
    <scope>NUCLEOTIDE SEQUENCE [LARGE SCALE GENOMIC DNA]</scope>
    <source>
        <strain evidence="3 4">KK4</strain>
    </source>
</reference>
<keyword evidence="1" id="KW-1133">Transmembrane helix</keyword>
<proteinExistence type="predicted"/>
<dbReference type="AlphaFoldDB" id="A0A5J4FT58"/>
<dbReference type="InterPro" id="IPR058916">
    <property type="entry name" value="PH_40"/>
</dbReference>
<protein>
    <recommendedName>
        <fullName evidence="2">PH domain-containing protein</fullName>
    </recommendedName>
</protein>
<sequence>MALVFFYKTNYVQHVLLIFAFYFSIQLTITLLLLADFYIKTKNTVVQFSKNKLNYQINDVRYSFEIEEIETIIIHCAPSIKRNSRVIFFPFEPFHYILINLNNGQKVYITSLSDSNLNSSIKSISILKGKIFYLKRGFFNNGAWINSPFLDAL</sequence>
<gene>
    <name evidence="3" type="ORF">ULMS_02180</name>
</gene>
<dbReference type="Proteomes" id="UP000326994">
    <property type="component" value="Unassembled WGS sequence"/>
</dbReference>
<comment type="caution">
    <text evidence="3">The sequence shown here is derived from an EMBL/GenBank/DDBJ whole genome shotgun (WGS) entry which is preliminary data.</text>
</comment>
<evidence type="ECO:0000259" key="2">
    <source>
        <dbReference type="Pfam" id="PF26566"/>
    </source>
</evidence>
<feature type="domain" description="PH" evidence="2">
    <location>
        <begin position="5"/>
        <end position="112"/>
    </location>
</feature>
<organism evidence="3 4">
    <name type="scientific">Patiriisocius marinistellae</name>
    <dbReference type="NCBI Taxonomy" id="2494560"/>
    <lineage>
        <taxon>Bacteria</taxon>
        <taxon>Pseudomonadati</taxon>
        <taxon>Bacteroidota</taxon>
        <taxon>Flavobacteriia</taxon>
        <taxon>Flavobacteriales</taxon>
        <taxon>Flavobacteriaceae</taxon>
        <taxon>Patiriisocius</taxon>
    </lineage>
</organism>
<accession>A0A5J4FT58</accession>
<keyword evidence="1" id="KW-0812">Transmembrane</keyword>
<name>A0A5J4FT58_9FLAO</name>
<evidence type="ECO:0000313" key="3">
    <source>
        <dbReference type="EMBL" id="GEQ84710.1"/>
    </source>
</evidence>
<keyword evidence="1" id="KW-0472">Membrane</keyword>
<dbReference type="Pfam" id="PF26566">
    <property type="entry name" value="PH_40"/>
    <property type="match status" value="1"/>
</dbReference>
<evidence type="ECO:0000256" key="1">
    <source>
        <dbReference type="SAM" id="Phobius"/>
    </source>
</evidence>